<dbReference type="KEGG" id="clec:106674285"/>
<feature type="transmembrane region" description="Helical" evidence="1">
    <location>
        <begin position="87"/>
        <end position="112"/>
    </location>
</feature>
<evidence type="ECO:0000313" key="3">
    <source>
        <dbReference type="Proteomes" id="UP000494040"/>
    </source>
</evidence>
<dbReference type="AlphaFoldDB" id="A0A8I6SB11"/>
<keyword evidence="1" id="KW-0472">Membrane</keyword>
<sequence length="174" mass="19997">MAHKKRITPLVESGKNQQLELLDVSPEERKTKSPESLPPIRTSDKIKSRMYQCKRNFGLFLMGILMFSSHLKKFISVTLASCFYHQSLLLLIAISMLFEALISIIALVMIFYNVNNRQSVKANIFNNILQYCVIIVVILELSIVANNSVIVEKTNPSQNWKPYLCVMNKESYEH</sequence>
<dbReference type="RefSeq" id="XP_014262404.1">
    <property type="nucleotide sequence ID" value="XM_014406918.2"/>
</dbReference>
<keyword evidence="1" id="KW-1133">Transmembrane helix</keyword>
<name>A0A8I6SB11_CIMLE</name>
<keyword evidence="3" id="KW-1185">Reference proteome</keyword>
<keyword evidence="1" id="KW-0812">Transmembrane</keyword>
<dbReference type="Proteomes" id="UP000494040">
    <property type="component" value="Unassembled WGS sequence"/>
</dbReference>
<reference evidence="2" key="1">
    <citation type="submission" date="2022-01" db="UniProtKB">
        <authorList>
            <consortium name="EnsemblMetazoa"/>
        </authorList>
    </citation>
    <scope>IDENTIFICATION</scope>
</reference>
<dbReference type="RefSeq" id="XP_014262402.1">
    <property type="nucleotide sequence ID" value="XM_014406916.2"/>
</dbReference>
<feature type="transmembrane region" description="Helical" evidence="1">
    <location>
        <begin position="124"/>
        <end position="145"/>
    </location>
</feature>
<feature type="transmembrane region" description="Helical" evidence="1">
    <location>
        <begin position="57"/>
        <end position="75"/>
    </location>
</feature>
<proteinExistence type="predicted"/>
<evidence type="ECO:0000256" key="1">
    <source>
        <dbReference type="SAM" id="Phobius"/>
    </source>
</evidence>
<dbReference type="EnsemblMetazoa" id="XM_014406916.2">
    <property type="protein sequence ID" value="XP_014262402.1"/>
    <property type="gene ID" value="LOC106674285"/>
</dbReference>
<evidence type="ECO:0000313" key="2">
    <source>
        <dbReference type="EnsemblMetazoa" id="XP_014262402.1"/>
    </source>
</evidence>
<protein>
    <submittedName>
        <fullName evidence="2">Uncharacterized protein</fullName>
    </submittedName>
</protein>
<accession>A0A8I6SB11</accession>
<dbReference type="EnsemblMetazoa" id="XM_014406918.2">
    <property type="protein sequence ID" value="XP_014262404.1"/>
    <property type="gene ID" value="LOC106674285"/>
</dbReference>
<dbReference type="GeneID" id="106674285"/>
<organism evidence="2 3">
    <name type="scientific">Cimex lectularius</name>
    <name type="common">Bed bug</name>
    <name type="synonym">Acanthia lectularia</name>
    <dbReference type="NCBI Taxonomy" id="79782"/>
    <lineage>
        <taxon>Eukaryota</taxon>
        <taxon>Metazoa</taxon>
        <taxon>Ecdysozoa</taxon>
        <taxon>Arthropoda</taxon>
        <taxon>Hexapoda</taxon>
        <taxon>Insecta</taxon>
        <taxon>Pterygota</taxon>
        <taxon>Neoptera</taxon>
        <taxon>Paraneoptera</taxon>
        <taxon>Hemiptera</taxon>
        <taxon>Heteroptera</taxon>
        <taxon>Panheteroptera</taxon>
        <taxon>Cimicomorpha</taxon>
        <taxon>Cimicidae</taxon>
        <taxon>Cimex</taxon>
    </lineage>
</organism>